<comment type="subcellular location">
    <subcellularLocation>
        <location evidence="1 7">Cell membrane</location>
        <topology evidence="1 7">Multi-pass membrane protein</topology>
    </subcellularLocation>
</comment>
<evidence type="ECO:0000313" key="10">
    <source>
        <dbReference type="Proteomes" id="UP000028123"/>
    </source>
</evidence>
<feature type="transmembrane region" description="Helical" evidence="7">
    <location>
        <begin position="188"/>
        <end position="207"/>
    </location>
</feature>
<dbReference type="GO" id="GO:0005886">
    <property type="term" value="C:plasma membrane"/>
    <property type="evidence" value="ECO:0007669"/>
    <property type="project" value="UniProtKB-SubCell"/>
</dbReference>
<gene>
    <name evidence="9" type="ORF">ET33_05560</name>
</gene>
<dbReference type="Gene3D" id="1.10.3720.10">
    <property type="entry name" value="MetI-like"/>
    <property type="match status" value="1"/>
</dbReference>
<evidence type="ECO:0000256" key="1">
    <source>
        <dbReference type="ARBA" id="ARBA00004651"/>
    </source>
</evidence>
<dbReference type="InterPro" id="IPR000515">
    <property type="entry name" value="MetI-like"/>
</dbReference>
<dbReference type="GO" id="GO:0055085">
    <property type="term" value="P:transmembrane transport"/>
    <property type="evidence" value="ECO:0007669"/>
    <property type="project" value="InterPro"/>
</dbReference>
<dbReference type="CDD" id="cd06261">
    <property type="entry name" value="TM_PBP2"/>
    <property type="match status" value="1"/>
</dbReference>
<evidence type="ECO:0000313" key="9">
    <source>
        <dbReference type="EMBL" id="KEQ25150.1"/>
    </source>
</evidence>
<evidence type="ECO:0000259" key="8">
    <source>
        <dbReference type="PROSITE" id="PS50928"/>
    </source>
</evidence>
<evidence type="ECO:0000256" key="7">
    <source>
        <dbReference type="RuleBase" id="RU363032"/>
    </source>
</evidence>
<keyword evidence="4 7" id="KW-0812">Transmembrane</keyword>
<sequence length="321" mass="35624">MLTYALRRLLGMIPLLLLISVVVFTLAKSMPGDALTGMIDPANVKPEYIAEMRQQLGFNDPIPQQFIRWFGNMLRGDFGQSFIHKMPVSDLFFQRLQNTAILATMAICITYAIAFLTGMIAGRRPNTPIDYSIQTVSYIVYALPSFIIGIVCIYIFAIKLGWVPASGSRSVGVADGSLAYYMNVLKNSLLPAFVLGSLGTAAYTQFLRNDIIESSRKDYVRTARAKGTSERHIYNRHILRNSLIPMVTFLGIDIGGLFGGAVITETLFVYPGMGELFVSSISSRDYSVVMTITMFASVMTLIGNLISDLLYGYVDPRIRLR</sequence>
<evidence type="ECO:0000256" key="2">
    <source>
        <dbReference type="ARBA" id="ARBA00022448"/>
    </source>
</evidence>
<evidence type="ECO:0000256" key="6">
    <source>
        <dbReference type="ARBA" id="ARBA00023136"/>
    </source>
</evidence>
<dbReference type="SUPFAM" id="SSF161098">
    <property type="entry name" value="MetI-like"/>
    <property type="match status" value="1"/>
</dbReference>
<dbReference type="Proteomes" id="UP000028123">
    <property type="component" value="Unassembled WGS sequence"/>
</dbReference>
<dbReference type="InterPro" id="IPR045621">
    <property type="entry name" value="BPD_transp_1_N"/>
</dbReference>
<dbReference type="InterPro" id="IPR035906">
    <property type="entry name" value="MetI-like_sf"/>
</dbReference>
<keyword evidence="5 7" id="KW-1133">Transmembrane helix</keyword>
<dbReference type="PANTHER" id="PTHR43163">
    <property type="entry name" value="DIPEPTIDE TRANSPORT SYSTEM PERMEASE PROTEIN DPPB-RELATED"/>
    <property type="match status" value="1"/>
</dbReference>
<dbReference type="Pfam" id="PF00528">
    <property type="entry name" value="BPD_transp_1"/>
    <property type="match status" value="1"/>
</dbReference>
<dbReference type="EMBL" id="JNVM01000012">
    <property type="protein sequence ID" value="KEQ25150.1"/>
    <property type="molecule type" value="Genomic_DNA"/>
</dbReference>
<feature type="transmembrane region" description="Helical" evidence="7">
    <location>
        <begin position="96"/>
        <end position="117"/>
    </location>
</feature>
<feature type="transmembrane region" description="Helical" evidence="7">
    <location>
        <begin position="243"/>
        <end position="268"/>
    </location>
</feature>
<accession>A0A081P377</accession>
<name>A0A081P377_9BACL</name>
<organism evidence="9 10">
    <name type="scientific">Paenibacillus tyrfis</name>
    <dbReference type="NCBI Taxonomy" id="1501230"/>
    <lineage>
        <taxon>Bacteria</taxon>
        <taxon>Bacillati</taxon>
        <taxon>Bacillota</taxon>
        <taxon>Bacilli</taxon>
        <taxon>Bacillales</taxon>
        <taxon>Paenibacillaceae</taxon>
        <taxon>Paenibacillus</taxon>
    </lineage>
</organism>
<dbReference type="PANTHER" id="PTHR43163:SF6">
    <property type="entry name" value="DIPEPTIDE TRANSPORT SYSTEM PERMEASE PROTEIN DPPB-RELATED"/>
    <property type="match status" value="1"/>
</dbReference>
<evidence type="ECO:0000256" key="3">
    <source>
        <dbReference type="ARBA" id="ARBA00022475"/>
    </source>
</evidence>
<comment type="similarity">
    <text evidence="7">Belongs to the binding-protein-dependent transport system permease family.</text>
</comment>
<comment type="caution">
    <text evidence="9">The sequence shown here is derived from an EMBL/GenBank/DDBJ whole genome shotgun (WGS) entry which is preliminary data.</text>
</comment>
<keyword evidence="2 7" id="KW-0813">Transport</keyword>
<feature type="transmembrane region" description="Helical" evidence="7">
    <location>
        <begin position="138"/>
        <end position="158"/>
    </location>
</feature>
<feature type="domain" description="ABC transmembrane type-1" evidence="8">
    <location>
        <begin position="96"/>
        <end position="307"/>
    </location>
</feature>
<feature type="transmembrane region" description="Helical" evidence="7">
    <location>
        <begin position="288"/>
        <end position="311"/>
    </location>
</feature>
<dbReference type="RefSeq" id="WP_036683739.1">
    <property type="nucleotide sequence ID" value="NZ_JNVM01000012.1"/>
</dbReference>
<reference evidence="9 10" key="1">
    <citation type="submission" date="2014-06" db="EMBL/GenBank/DDBJ databases">
        <title>Draft genome sequence of Paenibacillus sp. MSt1.</title>
        <authorList>
            <person name="Aw Y.K."/>
            <person name="Ong K.S."/>
            <person name="Gan H.M."/>
            <person name="Lee S.M."/>
        </authorList>
    </citation>
    <scope>NUCLEOTIDE SEQUENCE [LARGE SCALE GENOMIC DNA]</scope>
    <source>
        <strain evidence="9 10">MSt1</strain>
    </source>
</reference>
<dbReference type="eggNOG" id="COG0601">
    <property type="taxonomic scope" value="Bacteria"/>
</dbReference>
<dbReference type="Pfam" id="PF19300">
    <property type="entry name" value="BPD_transp_1_N"/>
    <property type="match status" value="1"/>
</dbReference>
<evidence type="ECO:0000256" key="5">
    <source>
        <dbReference type="ARBA" id="ARBA00022989"/>
    </source>
</evidence>
<dbReference type="PROSITE" id="PS50928">
    <property type="entry name" value="ABC_TM1"/>
    <property type="match status" value="1"/>
</dbReference>
<evidence type="ECO:0000256" key="4">
    <source>
        <dbReference type="ARBA" id="ARBA00022692"/>
    </source>
</evidence>
<feature type="transmembrane region" description="Helical" evidence="7">
    <location>
        <begin position="9"/>
        <end position="27"/>
    </location>
</feature>
<proteinExistence type="inferred from homology"/>
<protein>
    <submittedName>
        <fullName evidence="9">Peptide ABC transporter permease</fullName>
    </submittedName>
</protein>
<dbReference type="OrthoDB" id="24153at2"/>
<dbReference type="NCBIfam" id="NF045472">
    <property type="entry name" value="Opp4B"/>
    <property type="match status" value="1"/>
</dbReference>
<dbReference type="AlphaFoldDB" id="A0A081P377"/>
<keyword evidence="10" id="KW-1185">Reference proteome</keyword>
<keyword evidence="3" id="KW-1003">Cell membrane</keyword>
<keyword evidence="6 7" id="KW-0472">Membrane</keyword>